<dbReference type="EMBL" id="VSRR010030980">
    <property type="protein sequence ID" value="MPC70348.1"/>
    <property type="molecule type" value="Genomic_DNA"/>
</dbReference>
<organism evidence="1 2">
    <name type="scientific">Portunus trituberculatus</name>
    <name type="common">Swimming crab</name>
    <name type="synonym">Neptunus trituberculatus</name>
    <dbReference type="NCBI Taxonomy" id="210409"/>
    <lineage>
        <taxon>Eukaryota</taxon>
        <taxon>Metazoa</taxon>
        <taxon>Ecdysozoa</taxon>
        <taxon>Arthropoda</taxon>
        <taxon>Crustacea</taxon>
        <taxon>Multicrustacea</taxon>
        <taxon>Malacostraca</taxon>
        <taxon>Eumalacostraca</taxon>
        <taxon>Eucarida</taxon>
        <taxon>Decapoda</taxon>
        <taxon>Pleocyemata</taxon>
        <taxon>Brachyura</taxon>
        <taxon>Eubrachyura</taxon>
        <taxon>Portunoidea</taxon>
        <taxon>Portunidae</taxon>
        <taxon>Portuninae</taxon>
        <taxon>Portunus</taxon>
    </lineage>
</organism>
<dbReference type="AlphaFoldDB" id="A0A5B7HNS6"/>
<sequence length="66" mass="7213">MNPIFVSVLPHTRASTQQLLGVLSEWCCAVRHAPAVLSCHGPPAGTSYENDVPRAINSSLIRWKTK</sequence>
<accession>A0A5B7HNS6</accession>
<proteinExistence type="predicted"/>
<reference evidence="1 2" key="1">
    <citation type="submission" date="2019-05" db="EMBL/GenBank/DDBJ databases">
        <title>Another draft genome of Portunus trituberculatus and its Hox gene families provides insights of decapod evolution.</title>
        <authorList>
            <person name="Jeong J.-H."/>
            <person name="Song I."/>
            <person name="Kim S."/>
            <person name="Choi T."/>
            <person name="Kim D."/>
            <person name="Ryu S."/>
            <person name="Kim W."/>
        </authorList>
    </citation>
    <scope>NUCLEOTIDE SEQUENCE [LARGE SCALE GENOMIC DNA]</scope>
    <source>
        <tissue evidence="1">Muscle</tissue>
    </source>
</reference>
<evidence type="ECO:0000313" key="1">
    <source>
        <dbReference type="EMBL" id="MPC70348.1"/>
    </source>
</evidence>
<gene>
    <name evidence="1" type="ORF">E2C01_064592</name>
</gene>
<evidence type="ECO:0000313" key="2">
    <source>
        <dbReference type="Proteomes" id="UP000324222"/>
    </source>
</evidence>
<comment type="caution">
    <text evidence="1">The sequence shown here is derived from an EMBL/GenBank/DDBJ whole genome shotgun (WGS) entry which is preliminary data.</text>
</comment>
<keyword evidence="2" id="KW-1185">Reference proteome</keyword>
<protein>
    <submittedName>
        <fullName evidence="1">Uncharacterized protein</fullName>
    </submittedName>
</protein>
<dbReference type="Proteomes" id="UP000324222">
    <property type="component" value="Unassembled WGS sequence"/>
</dbReference>
<name>A0A5B7HNS6_PORTR</name>